<dbReference type="EMBL" id="QRTP01000001">
    <property type="protein sequence ID" value="RGQ87045.1"/>
    <property type="molecule type" value="Genomic_DNA"/>
</dbReference>
<name>A0A412CHT5_9FIRM</name>
<proteinExistence type="predicted"/>
<organism evidence="1 2">
    <name type="scientific">Megamonas rupellensis</name>
    <dbReference type="NCBI Taxonomy" id="491921"/>
    <lineage>
        <taxon>Bacteria</taxon>
        <taxon>Bacillati</taxon>
        <taxon>Bacillota</taxon>
        <taxon>Negativicutes</taxon>
        <taxon>Selenomonadales</taxon>
        <taxon>Selenomonadaceae</taxon>
        <taxon>Megamonas</taxon>
    </lineage>
</organism>
<gene>
    <name evidence="1" type="ORF">DWY77_00310</name>
</gene>
<protein>
    <submittedName>
        <fullName evidence="1">Uncharacterized protein</fullName>
    </submittedName>
</protein>
<comment type="caution">
    <text evidence="1">The sequence shown here is derived from an EMBL/GenBank/DDBJ whole genome shotgun (WGS) entry which is preliminary data.</text>
</comment>
<accession>A0A412CHT5</accession>
<dbReference type="RefSeq" id="WP_118035353.1">
    <property type="nucleotide sequence ID" value="NZ_JACJJU010000002.1"/>
</dbReference>
<dbReference type="AlphaFoldDB" id="A0A412CHT5"/>
<sequence>MNKDKHGSFIFRASFIDKNGIKRYAKSYGKRAFKIYVTGPLKGKLANALN</sequence>
<evidence type="ECO:0000313" key="1">
    <source>
        <dbReference type="EMBL" id="RGQ87045.1"/>
    </source>
</evidence>
<reference evidence="1 2" key="1">
    <citation type="submission" date="2018-08" db="EMBL/GenBank/DDBJ databases">
        <title>A genome reference for cultivated species of the human gut microbiota.</title>
        <authorList>
            <person name="Zou Y."/>
            <person name="Xue W."/>
            <person name="Luo G."/>
        </authorList>
    </citation>
    <scope>NUCLEOTIDE SEQUENCE [LARGE SCALE GENOMIC DNA]</scope>
    <source>
        <strain evidence="1 2">AF27-12</strain>
    </source>
</reference>
<evidence type="ECO:0000313" key="2">
    <source>
        <dbReference type="Proteomes" id="UP000286147"/>
    </source>
</evidence>
<dbReference type="Proteomes" id="UP000286147">
    <property type="component" value="Unassembled WGS sequence"/>
</dbReference>